<dbReference type="Proteomes" id="UP000332933">
    <property type="component" value="Unassembled WGS sequence"/>
</dbReference>
<keyword evidence="5" id="KW-1185">Reference proteome</keyword>
<name>A0A485KJ41_9STRA</name>
<gene>
    <name evidence="4" type="primary">Aste57867_7980</name>
    <name evidence="3" type="ORF">As57867_007950</name>
    <name evidence="4" type="ORF">ASTE57867_7980</name>
</gene>
<keyword evidence="1" id="KW-0175">Coiled coil</keyword>
<evidence type="ECO:0000256" key="1">
    <source>
        <dbReference type="SAM" id="Coils"/>
    </source>
</evidence>
<organism evidence="4 5">
    <name type="scientific">Aphanomyces stellatus</name>
    <dbReference type="NCBI Taxonomy" id="120398"/>
    <lineage>
        <taxon>Eukaryota</taxon>
        <taxon>Sar</taxon>
        <taxon>Stramenopiles</taxon>
        <taxon>Oomycota</taxon>
        <taxon>Saprolegniomycetes</taxon>
        <taxon>Saprolegniales</taxon>
        <taxon>Verrucalvaceae</taxon>
        <taxon>Aphanomyces</taxon>
    </lineage>
</organism>
<evidence type="ECO:0000313" key="3">
    <source>
        <dbReference type="EMBL" id="KAF0701583.1"/>
    </source>
</evidence>
<accession>A0A485KJ41</accession>
<evidence type="ECO:0000313" key="5">
    <source>
        <dbReference type="Proteomes" id="UP000332933"/>
    </source>
</evidence>
<dbReference type="EMBL" id="CAADRA010005031">
    <property type="protein sequence ID" value="VFT84873.1"/>
    <property type="molecule type" value="Genomic_DNA"/>
</dbReference>
<evidence type="ECO:0000313" key="4">
    <source>
        <dbReference type="EMBL" id="VFT84873.1"/>
    </source>
</evidence>
<dbReference type="OrthoDB" id="77827at2759"/>
<protein>
    <submittedName>
        <fullName evidence="4">Aste57867_7980 protein</fullName>
    </submittedName>
</protein>
<reference evidence="4 5" key="1">
    <citation type="submission" date="2019-03" db="EMBL/GenBank/DDBJ databases">
        <authorList>
            <person name="Gaulin E."/>
            <person name="Dumas B."/>
        </authorList>
    </citation>
    <scope>NUCLEOTIDE SEQUENCE [LARGE SCALE GENOMIC DNA]</scope>
    <source>
        <strain evidence="4">CBS 568.67</strain>
    </source>
</reference>
<feature type="coiled-coil region" evidence="1">
    <location>
        <begin position="99"/>
        <end position="126"/>
    </location>
</feature>
<evidence type="ECO:0000256" key="2">
    <source>
        <dbReference type="SAM" id="MobiDB-lite"/>
    </source>
</evidence>
<dbReference type="EMBL" id="VJMH01005010">
    <property type="protein sequence ID" value="KAF0701583.1"/>
    <property type="molecule type" value="Genomic_DNA"/>
</dbReference>
<feature type="region of interest" description="Disordered" evidence="2">
    <location>
        <begin position="16"/>
        <end position="45"/>
    </location>
</feature>
<proteinExistence type="predicted"/>
<reference evidence="3" key="2">
    <citation type="submission" date="2019-06" db="EMBL/GenBank/DDBJ databases">
        <title>Genomics analysis of Aphanomyces spp. identifies a new class of oomycete effector associated with host adaptation.</title>
        <authorList>
            <person name="Gaulin E."/>
        </authorList>
    </citation>
    <scope>NUCLEOTIDE SEQUENCE</scope>
    <source>
        <strain evidence="3">CBS 578.67</strain>
    </source>
</reference>
<feature type="compositionally biased region" description="Polar residues" evidence="2">
    <location>
        <begin position="16"/>
        <end position="42"/>
    </location>
</feature>
<sequence>MNHLLVRRCAMQFRRTQPSTRRFNSSANPQGQGTANGNSNRANPRDDYEWVRHANEFAKTFSEFSTNAYVHSERQWAYKGPLWGFTIGALVGYWNRPSNATAEDENRRLKSLARDLHEETRELKTQLTAVQNSVDGLQGASTHSPTFVHLQECASHDEKLKRYGENYEKEMRRLRRRMDEADGVSEKFDVVVDMVTQFGQFVALTMENGDPSKMTKEDRAQMHDIADSIREKTRSLAGLKCNDE</sequence>
<dbReference type="AlphaFoldDB" id="A0A485KJ41"/>